<dbReference type="InterPro" id="IPR012226">
    <property type="entry name" value="Diguanyl_cyclase/Pdiesterase"/>
</dbReference>
<feature type="domain" description="EAL" evidence="4">
    <location>
        <begin position="551"/>
        <end position="804"/>
    </location>
</feature>
<dbReference type="SUPFAM" id="SSF141868">
    <property type="entry name" value="EAL domain-like"/>
    <property type="match status" value="1"/>
</dbReference>
<dbReference type="InterPro" id="IPR000014">
    <property type="entry name" value="PAS"/>
</dbReference>
<dbReference type="InterPro" id="IPR035919">
    <property type="entry name" value="EAL_sf"/>
</dbReference>
<dbReference type="SUPFAM" id="SSF55073">
    <property type="entry name" value="Nucleotide cyclase"/>
    <property type="match status" value="1"/>
</dbReference>
<dbReference type="PROSITE" id="PS50112">
    <property type="entry name" value="PAS"/>
    <property type="match status" value="2"/>
</dbReference>
<dbReference type="Pfam" id="PF00990">
    <property type="entry name" value="GGDEF"/>
    <property type="match status" value="1"/>
</dbReference>
<dbReference type="PROSITE" id="PS50887">
    <property type="entry name" value="GGDEF"/>
    <property type="match status" value="1"/>
</dbReference>
<gene>
    <name evidence="6" type="ORF">SAMN04490355_102145</name>
</gene>
<dbReference type="InterPro" id="IPR035965">
    <property type="entry name" value="PAS-like_dom_sf"/>
</dbReference>
<dbReference type="InterPro" id="IPR000160">
    <property type="entry name" value="GGDEF_dom"/>
</dbReference>
<evidence type="ECO:0000259" key="3">
    <source>
        <dbReference type="PROSITE" id="PS50113"/>
    </source>
</evidence>
<name>A0A1I4L2H3_9FIRM</name>
<dbReference type="InterPro" id="IPR000700">
    <property type="entry name" value="PAS-assoc_C"/>
</dbReference>
<dbReference type="NCBIfam" id="TIGR00229">
    <property type="entry name" value="sensory_box"/>
    <property type="match status" value="2"/>
</dbReference>
<feature type="domain" description="GGDEF" evidence="5">
    <location>
        <begin position="409"/>
        <end position="542"/>
    </location>
</feature>
<dbReference type="SMART" id="SM00086">
    <property type="entry name" value="PAC"/>
    <property type="match status" value="2"/>
</dbReference>
<dbReference type="SMART" id="SM00267">
    <property type="entry name" value="GGDEF"/>
    <property type="match status" value="1"/>
</dbReference>
<dbReference type="InterPro" id="IPR001610">
    <property type="entry name" value="PAC"/>
</dbReference>
<dbReference type="CDD" id="cd00130">
    <property type="entry name" value="PAS"/>
    <property type="match status" value="2"/>
</dbReference>
<evidence type="ECO:0000256" key="1">
    <source>
        <dbReference type="SAM" id="Coils"/>
    </source>
</evidence>
<dbReference type="InterPro" id="IPR029787">
    <property type="entry name" value="Nucleotide_cyclase"/>
</dbReference>
<dbReference type="Gene3D" id="3.30.450.20">
    <property type="entry name" value="PAS domain"/>
    <property type="match status" value="2"/>
</dbReference>
<evidence type="ECO:0000313" key="7">
    <source>
        <dbReference type="Proteomes" id="UP000199520"/>
    </source>
</evidence>
<proteinExistence type="predicted"/>
<organism evidence="6 7">
    <name type="scientific">Pelosinus propionicus DSM 13327</name>
    <dbReference type="NCBI Taxonomy" id="1123291"/>
    <lineage>
        <taxon>Bacteria</taxon>
        <taxon>Bacillati</taxon>
        <taxon>Bacillota</taxon>
        <taxon>Negativicutes</taxon>
        <taxon>Selenomonadales</taxon>
        <taxon>Sporomusaceae</taxon>
        <taxon>Pelosinus</taxon>
    </lineage>
</organism>
<dbReference type="CDD" id="cd01948">
    <property type="entry name" value="EAL"/>
    <property type="match status" value="1"/>
</dbReference>
<dbReference type="EMBL" id="FOTS01000021">
    <property type="protein sequence ID" value="SFL85039.1"/>
    <property type="molecule type" value="Genomic_DNA"/>
</dbReference>
<dbReference type="InterPro" id="IPR013656">
    <property type="entry name" value="PAS_4"/>
</dbReference>
<dbReference type="NCBIfam" id="TIGR00254">
    <property type="entry name" value="GGDEF"/>
    <property type="match status" value="1"/>
</dbReference>
<evidence type="ECO:0000259" key="2">
    <source>
        <dbReference type="PROSITE" id="PS50112"/>
    </source>
</evidence>
<reference evidence="7" key="1">
    <citation type="submission" date="2016-10" db="EMBL/GenBank/DDBJ databases">
        <authorList>
            <person name="Varghese N."/>
            <person name="Submissions S."/>
        </authorList>
    </citation>
    <scope>NUCLEOTIDE SEQUENCE [LARGE SCALE GENOMIC DNA]</scope>
    <source>
        <strain evidence="7">DSM 13327</strain>
    </source>
</reference>
<dbReference type="Pfam" id="PF13426">
    <property type="entry name" value="PAS_9"/>
    <property type="match status" value="1"/>
</dbReference>
<evidence type="ECO:0000259" key="4">
    <source>
        <dbReference type="PROSITE" id="PS50883"/>
    </source>
</evidence>
<dbReference type="SUPFAM" id="SSF55785">
    <property type="entry name" value="PYP-like sensor domain (PAS domain)"/>
    <property type="match status" value="2"/>
</dbReference>
<dbReference type="InterPro" id="IPR052155">
    <property type="entry name" value="Biofilm_reg_signaling"/>
</dbReference>
<dbReference type="SMART" id="SM00091">
    <property type="entry name" value="PAS"/>
    <property type="match status" value="2"/>
</dbReference>
<keyword evidence="7" id="KW-1185">Reference proteome</keyword>
<dbReference type="Pfam" id="PF00563">
    <property type="entry name" value="EAL"/>
    <property type="match status" value="1"/>
</dbReference>
<dbReference type="SMART" id="SM00052">
    <property type="entry name" value="EAL"/>
    <property type="match status" value="1"/>
</dbReference>
<feature type="domain" description="PAS" evidence="2">
    <location>
        <begin position="258"/>
        <end position="297"/>
    </location>
</feature>
<keyword evidence="1" id="KW-0175">Coiled coil</keyword>
<feature type="domain" description="PAS" evidence="2">
    <location>
        <begin position="130"/>
        <end position="176"/>
    </location>
</feature>
<accession>A0A1I4L2H3</accession>
<dbReference type="CDD" id="cd01949">
    <property type="entry name" value="GGDEF"/>
    <property type="match status" value="1"/>
</dbReference>
<dbReference type="Proteomes" id="UP000199520">
    <property type="component" value="Unassembled WGS sequence"/>
</dbReference>
<dbReference type="Gene3D" id="3.20.20.450">
    <property type="entry name" value="EAL domain"/>
    <property type="match status" value="1"/>
</dbReference>
<dbReference type="AlphaFoldDB" id="A0A1I4L2H3"/>
<dbReference type="PIRSF" id="PIRSF005925">
    <property type="entry name" value="Dos"/>
    <property type="match status" value="1"/>
</dbReference>
<dbReference type="InterPro" id="IPR001633">
    <property type="entry name" value="EAL_dom"/>
</dbReference>
<protein>
    <submittedName>
        <fullName evidence="6">PAS domain S-box-containing protein/diguanylate cyclase (GGDEF) domain-containing protein</fullName>
    </submittedName>
</protein>
<evidence type="ECO:0000259" key="5">
    <source>
        <dbReference type="PROSITE" id="PS50887"/>
    </source>
</evidence>
<dbReference type="PROSITE" id="PS50113">
    <property type="entry name" value="PAC"/>
    <property type="match status" value="2"/>
</dbReference>
<feature type="domain" description="PAC" evidence="3">
    <location>
        <begin position="325"/>
        <end position="377"/>
    </location>
</feature>
<dbReference type="STRING" id="1123291.SAMN04490355_102145"/>
<evidence type="ECO:0000313" key="6">
    <source>
        <dbReference type="EMBL" id="SFL85039.1"/>
    </source>
</evidence>
<dbReference type="PROSITE" id="PS50883">
    <property type="entry name" value="EAL"/>
    <property type="match status" value="1"/>
</dbReference>
<feature type="coiled-coil region" evidence="1">
    <location>
        <begin position="537"/>
        <end position="564"/>
    </location>
</feature>
<dbReference type="PANTHER" id="PTHR44757">
    <property type="entry name" value="DIGUANYLATE CYCLASE DGCP"/>
    <property type="match status" value="1"/>
</dbReference>
<dbReference type="FunFam" id="3.20.20.450:FF:000001">
    <property type="entry name" value="Cyclic di-GMP phosphodiesterase yahA"/>
    <property type="match status" value="1"/>
</dbReference>
<sequence>MEMQRSKSGGKSVLELESGTSIAQEIVTLIYDISGYPVMIWDHMGDLLAESGALGFGEKYKLSSDEHIGSLQMDTFCDYIEDIIFLGDARRGKIVIGSTTDTAKMLITMAAQLAVLLCRNCKAYQKLSHHMKEYETLFNLIPVQIWYKDMDNKIIRVNKQVEKDIGIPMQEFVGKSSQELFPSYSAKYYKDDLAVLESGQPKLGILEQINHASGEIRWIYTNKIPTTNCDGIVTGLVALVVDVTESKKMEKQMPIWAKIFESSGEAISVTDKENRFVAVNRAFSLATGYSSDEVIGREPSLLKSGCHDKIFYQNMWAAILQTGSWEGEIWEKRKDGVIYLKWLRIDQIKDEEGNLINYLARFTDMSEKKAAEERIHYLARHDALTGLANREVLGKQLAKDIERARHSGSGVGVISLNLDRFKNINDSLGHKVGDEVLKELADRLETCSKRTSLTARFGGDTFNFIVPKISQKEEIIKVIHEIMSALERPLLHGGFELIITASIGVSVYPDDGDTAEVLIRNADTAMHKVKDNGRNFYEFFEANMNEYASERLMLENNLRRALAKEEFVLFYQPQVDSKTETLIGVEALIRWIRPNSEIVPPGDFIPILEETGLIIPIGEWVLAEACRQHKEWIRKGLPPIPISVNISAIQFQEKGFLPMLSNIIKESGIEPGYLDLELTESVVMRQPEFVIKQLEFIKEMGINLSLDDFGTGFSSLSYLRYFPLDRLKIDQSFVRRLSTDSVNEAIIEAVVALGKSLKIKTIAEGVETKQELDFLRKLECDEIQGYYFSEPLPSDAFIRWFTSR</sequence>
<dbReference type="Pfam" id="PF08448">
    <property type="entry name" value="PAS_4"/>
    <property type="match status" value="1"/>
</dbReference>
<dbReference type="Gene3D" id="3.30.70.270">
    <property type="match status" value="1"/>
</dbReference>
<feature type="domain" description="PAC" evidence="3">
    <location>
        <begin position="203"/>
        <end position="255"/>
    </location>
</feature>
<dbReference type="InterPro" id="IPR043128">
    <property type="entry name" value="Rev_trsase/Diguanyl_cyclase"/>
</dbReference>
<dbReference type="PANTHER" id="PTHR44757:SF2">
    <property type="entry name" value="BIOFILM ARCHITECTURE MAINTENANCE PROTEIN MBAA"/>
    <property type="match status" value="1"/>
</dbReference>